<dbReference type="GO" id="GO:0005524">
    <property type="term" value="F:ATP binding"/>
    <property type="evidence" value="ECO:0007669"/>
    <property type="project" value="UniProtKB-KW"/>
</dbReference>
<evidence type="ECO:0000259" key="3">
    <source>
        <dbReference type="PROSITE" id="PS50043"/>
    </source>
</evidence>
<dbReference type="SMART" id="SM00421">
    <property type="entry name" value="HTH_LUXR"/>
    <property type="match status" value="1"/>
</dbReference>
<dbReference type="InterPro" id="IPR041664">
    <property type="entry name" value="AAA_16"/>
</dbReference>
<dbReference type="PATRIC" id="fig|307121.4.peg.337"/>
<sequence length="925" mass="98622">MIMRIVGRSVEISAVRELVTAAVGGKAGVLVVRGEAGIGKTVLLDEAAAAAAEQRVRVLRATGTESEQDLDYAALHQLLLPLLDDLDILPPVQHAALARIFGRQEGPPADRFLVGLATLNLLGSAASAGPLLVICDDMQWFDQTTVGTLAFAGRRLAAEPLALLLAERDNAPAGPLLDQFPLLHLSQLSEADAMTVLAEVSGAKLEHSVARRIVELACGNPLALTQFAADANPDEMLPGDPLPLSGKLEARYLTQVNRLSVPAQRLLLIAAADTTADPRTVRAAAAHLLSPAELDAAEAEVTGRDELFSIHPVPRFRHPLVRSAVYGGADPELRRRTHAALAEVIDPDHHFERQTRHLAGATADVDEQVAGRLDTAAERALQRGAYLTAAAFAARAAGLSAPGPARDARYLAAAGHAHNAGALQRAEALRARTTALDHDARNRGLSARLRGLSVGFQDQTTALRLLGTAATIFAAEPDADTARDCLIDAFDIVQLHVPRPDRDTVTRLAELALELTDPGAESATWTPDYLRLLRGTATCNLRGYAEAAPLLRTALAGLAEQVHDRTPPGRWYLVALQAAHELWDDAVLEALAGHVVRIGRASDVRMLSIGLAGLAHHAVMTGRLTAAAEHWAQYRDIYEALTGTPAFPMIDLLVRAWQGRRDEAEAIAVATGALPLTVPGGPVTVKTRHALTVARLGDQDWPAAYEAARTVFDDDPAYDGTMILPDLVEAAVRAGEREAAQTALLRLRPRARAAGTPGAAGLLARSEALHAHPADAEASYVEAARLLDATPLVLEQARTRLLYGEWLRRRRRRADARQQLYSALRTFIDCGAVGFARRARTELMAAGGQVDIEPAVAAGAPELTGQEARVARLAAAGATNQEIAMNLVVSPATVDYHLRKVFKKLGVSSRRHLAGAINSMPTRTG</sequence>
<evidence type="ECO:0000256" key="2">
    <source>
        <dbReference type="ARBA" id="ARBA00022840"/>
    </source>
</evidence>
<feature type="domain" description="HTH luxR-type" evidence="3">
    <location>
        <begin position="856"/>
        <end position="921"/>
    </location>
</feature>
<dbReference type="AlphaFoldDB" id="A0A1C3MX14"/>
<dbReference type="GO" id="GO:0003677">
    <property type="term" value="F:DNA binding"/>
    <property type="evidence" value="ECO:0007669"/>
    <property type="project" value="InterPro"/>
</dbReference>
<reference evidence="5" key="1">
    <citation type="submission" date="2016-06" db="EMBL/GenBank/DDBJ databases">
        <authorList>
            <person name="Varghese N."/>
        </authorList>
    </citation>
    <scope>NUCLEOTIDE SEQUENCE [LARGE SCALE GENOMIC DNA]</scope>
    <source>
        <strain evidence="5">DSM 45344</strain>
    </source>
</reference>
<dbReference type="GO" id="GO:0006355">
    <property type="term" value="P:regulation of DNA-templated transcription"/>
    <property type="evidence" value="ECO:0007669"/>
    <property type="project" value="InterPro"/>
</dbReference>
<dbReference type="Proteomes" id="UP000199393">
    <property type="component" value="Chromosome I"/>
</dbReference>
<dbReference type="GO" id="GO:0004016">
    <property type="term" value="F:adenylate cyclase activity"/>
    <property type="evidence" value="ECO:0007669"/>
    <property type="project" value="TreeGrafter"/>
</dbReference>
<dbReference type="Pfam" id="PF00196">
    <property type="entry name" value="GerE"/>
    <property type="match status" value="1"/>
</dbReference>
<dbReference type="InterPro" id="IPR036388">
    <property type="entry name" value="WH-like_DNA-bd_sf"/>
</dbReference>
<dbReference type="SUPFAM" id="SSF46894">
    <property type="entry name" value="C-terminal effector domain of the bipartite response regulators"/>
    <property type="match status" value="1"/>
</dbReference>
<dbReference type="Pfam" id="PF13191">
    <property type="entry name" value="AAA_16"/>
    <property type="match status" value="1"/>
</dbReference>
<organism evidence="4 5">
    <name type="scientific">Micromonospora krabiensis</name>
    <dbReference type="NCBI Taxonomy" id="307121"/>
    <lineage>
        <taxon>Bacteria</taxon>
        <taxon>Bacillati</taxon>
        <taxon>Actinomycetota</taxon>
        <taxon>Actinomycetes</taxon>
        <taxon>Micromonosporales</taxon>
        <taxon>Micromonosporaceae</taxon>
        <taxon>Micromonospora</taxon>
    </lineage>
</organism>
<proteinExistence type="predicted"/>
<dbReference type="STRING" id="307121.GA0070620_0332"/>
<dbReference type="PANTHER" id="PTHR16305:SF35">
    <property type="entry name" value="TRANSCRIPTIONAL ACTIVATOR DOMAIN"/>
    <property type="match status" value="1"/>
</dbReference>
<evidence type="ECO:0000313" key="4">
    <source>
        <dbReference type="EMBL" id="SBV24867.1"/>
    </source>
</evidence>
<dbReference type="PRINTS" id="PR00038">
    <property type="entry name" value="HTHLUXR"/>
</dbReference>
<dbReference type="Gene3D" id="1.10.10.10">
    <property type="entry name" value="Winged helix-like DNA-binding domain superfamily/Winged helix DNA-binding domain"/>
    <property type="match status" value="1"/>
</dbReference>
<dbReference type="SUPFAM" id="SSF52540">
    <property type="entry name" value="P-loop containing nucleoside triphosphate hydrolases"/>
    <property type="match status" value="1"/>
</dbReference>
<protein>
    <submittedName>
        <fullName evidence="4">Regulatory protein, luxR family</fullName>
    </submittedName>
</protein>
<accession>A0A1C3MX14</accession>
<keyword evidence="1" id="KW-0547">Nucleotide-binding</keyword>
<dbReference type="EMBL" id="LT598496">
    <property type="protein sequence ID" value="SBV24867.1"/>
    <property type="molecule type" value="Genomic_DNA"/>
</dbReference>
<keyword evidence="2" id="KW-0067">ATP-binding</keyword>
<dbReference type="CDD" id="cd06170">
    <property type="entry name" value="LuxR_C_like"/>
    <property type="match status" value="1"/>
</dbReference>
<dbReference type="InterPro" id="IPR027417">
    <property type="entry name" value="P-loop_NTPase"/>
</dbReference>
<keyword evidence="5" id="KW-1185">Reference proteome</keyword>
<dbReference type="InterPro" id="IPR000792">
    <property type="entry name" value="Tscrpt_reg_LuxR_C"/>
</dbReference>
<dbReference type="InterPro" id="IPR016032">
    <property type="entry name" value="Sig_transdc_resp-reg_C-effctor"/>
</dbReference>
<evidence type="ECO:0000256" key="1">
    <source>
        <dbReference type="ARBA" id="ARBA00022741"/>
    </source>
</evidence>
<dbReference type="GO" id="GO:0005737">
    <property type="term" value="C:cytoplasm"/>
    <property type="evidence" value="ECO:0007669"/>
    <property type="project" value="TreeGrafter"/>
</dbReference>
<evidence type="ECO:0000313" key="5">
    <source>
        <dbReference type="Proteomes" id="UP000199393"/>
    </source>
</evidence>
<name>A0A1C3MX14_9ACTN</name>
<gene>
    <name evidence="4" type="ORF">GA0070620_0332</name>
</gene>
<dbReference type="PANTHER" id="PTHR16305">
    <property type="entry name" value="TESTICULAR SOLUBLE ADENYLYL CYCLASE"/>
    <property type="match status" value="1"/>
</dbReference>
<dbReference type="PROSITE" id="PS50043">
    <property type="entry name" value="HTH_LUXR_2"/>
    <property type="match status" value="1"/>
</dbReference>
<dbReference type="OrthoDB" id="3514764at2"/>